<reference evidence="1 2" key="1">
    <citation type="submission" date="2016-10" db="EMBL/GenBank/DDBJ databases">
        <authorList>
            <person name="de Groot N.N."/>
        </authorList>
    </citation>
    <scope>NUCLEOTIDE SEQUENCE [LARGE SCALE GENOMIC DNA]</scope>
    <source>
        <strain evidence="1 2">DSM 19938</strain>
    </source>
</reference>
<protein>
    <submittedName>
        <fullName evidence="1">Uncharacterized protein</fullName>
    </submittedName>
</protein>
<dbReference type="RefSeq" id="WP_090334993.1">
    <property type="nucleotide sequence ID" value="NZ_FNXY01000003.1"/>
</dbReference>
<dbReference type="AlphaFoldDB" id="A0A1H6T2F6"/>
<dbReference type="OrthoDB" id="1100665at2"/>
<dbReference type="STRING" id="408657.SAMN04487995_1975"/>
<evidence type="ECO:0000313" key="2">
    <source>
        <dbReference type="Proteomes" id="UP000199532"/>
    </source>
</evidence>
<proteinExistence type="predicted"/>
<accession>A0A1H6T2F6</accession>
<dbReference type="Proteomes" id="UP000199532">
    <property type="component" value="Unassembled WGS sequence"/>
</dbReference>
<dbReference type="EMBL" id="FNXY01000003">
    <property type="protein sequence ID" value="SEI74231.1"/>
    <property type="molecule type" value="Genomic_DNA"/>
</dbReference>
<keyword evidence="2" id="KW-1185">Reference proteome</keyword>
<sequence>MKKTPVLLLLVIAFLQPDFIVAKAKHNCPELSHSAEGKYQFDEFKDGKVHFKNGKFTKAKLNYNYLLGAIEFISNGKDTLIITNKSRVDYIALNESIFYSQEGQGDMELVAEFGTVLLAKKTHLVIKGSKANSSEQKYISNPESVTPTSLLISNQTGEFRWQNTTAKPEYKYKTDYFLIDQNRLFHLAKKSNFMKIYGKHRSALSDYFRKNDVDFNNQDALRSLLRYCSSL</sequence>
<gene>
    <name evidence="1" type="ORF">SAMN04487995_1975</name>
</gene>
<name>A0A1H6T2F6_9BACT</name>
<evidence type="ECO:0000313" key="1">
    <source>
        <dbReference type="EMBL" id="SEI74231.1"/>
    </source>
</evidence>
<organism evidence="1 2">
    <name type="scientific">Dyadobacter koreensis</name>
    <dbReference type="NCBI Taxonomy" id="408657"/>
    <lineage>
        <taxon>Bacteria</taxon>
        <taxon>Pseudomonadati</taxon>
        <taxon>Bacteroidota</taxon>
        <taxon>Cytophagia</taxon>
        <taxon>Cytophagales</taxon>
        <taxon>Spirosomataceae</taxon>
        <taxon>Dyadobacter</taxon>
    </lineage>
</organism>